<dbReference type="Pfam" id="PF02645">
    <property type="entry name" value="DegV"/>
    <property type="match status" value="1"/>
</dbReference>
<organism evidence="2 3">
    <name type="scientific">Salinibacillus kushneri</name>
    <dbReference type="NCBI Taxonomy" id="237682"/>
    <lineage>
        <taxon>Bacteria</taxon>
        <taxon>Bacillati</taxon>
        <taxon>Bacillota</taxon>
        <taxon>Bacilli</taxon>
        <taxon>Bacillales</taxon>
        <taxon>Bacillaceae</taxon>
        <taxon>Salinibacillus</taxon>
    </lineage>
</organism>
<dbReference type="EMBL" id="FOHJ01000002">
    <property type="protein sequence ID" value="SET06162.1"/>
    <property type="molecule type" value="Genomic_DNA"/>
</dbReference>
<dbReference type="Gene3D" id="3.40.50.10170">
    <property type="match status" value="1"/>
</dbReference>
<gene>
    <name evidence="2" type="ORF">SAMN05421676_102471</name>
</gene>
<dbReference type="NCBIfam" id="TIGR00762">
    <property type="entry name" value="DegV"/>
    <property type="match status" value="1"/>
</dbReference>
<dbReference type="Gene3D" id="3.30.1180.10">
    <property type="match status" value="1"/>
</dbReference>
<accession>A0A1I0BHY5</accession>
<dbReference type="InterPro" id="IPR043168">
    <property type="entry name" value="DegV_C"/>
</dbReference>
<dbReference type="GO" id="GO:0008289">
    <property type="term" value="F:lipid binding"/>
    <property type="evidence" value="ECO:0007669"/>
    <property type="project" value="UniProtKB-KW"/>
</dbReference>
<evidence type="ECO:0000313" key="3">
    <source>
        <dbReference type="Proteomes" id="UP000199095"/>
    </source>
</evidence>
<dbReference type="STRING" id="237682.SAMN05421676_102471"/>
<evidence type="ECO:0000313" key="2">
    <source>
        <dbReference type="EMBL" id="SET06162.1"/>
    </source>
</evidence>
<dbReference type="AlphaFoldDB" id="A0A1I0BHY5"/>
<proteinExistence type="predicted"/>
<name>A0A1I0BHY5_9BACI</name>
<dbReference type="SUPFAM" id="SSF82549">
    <property type="entry name" value="DAK1/DegV-like"/>
    <property type="match status" value="1"/>
</dbReference>
<dbReference type="PANTHER" id="PTHR33434:SF2">
    <property type="entry name" value="FATTY ACID-BINDING PROTEIN TM_1468"/>
    <property type="match status" value="1"/>
</dbReference>
<sequence length="282" mass="31316">MNIQLMTDGGADIPTALQKKLNIAVVPLNIQINGETYKVSPDSKIENYYTLMEEAEELPKSSAPGPQDFYEAYKRVDENKPILMLSISKGVSGTYQSAVMGKDMLLDEEPDRQIEIINTKTASCGIALLLHEAGKKLAQDVHFHNLVSHMRERVEKLSTLFVLRTLDNLIKGGRLDKVKGAIAKTLNIKLLLHATNEGTIDVAEKVRGNKKAMRRFVEQIGEQTKHFGTISLAHGNSKERANKVLADIKEKYPFQNSLTMDMGPLIATYSGEGGLVISFFRD</sequence>
<dbReference type="PANTHER" id="PTHR33434">
    <property type="entry name" value="DEGV DOMAIN-CONTAINING PROTEIN DR_1986-RELATED"/>
    <property type="match status" value="1"/>
</dbReference>
<dbReference type="PROSITE" id="PS51482">
    <property type="entry name" value="DEGV"/>
    <property type="match status" value="1"/>
</dbReference>
<dbReference type="InterPro" id="IPR050270">
    <property type="entry name" value="DegV_domain_contain"/>
</dbReference>
<protein>
    <submittedName>
        <fullName evidence="2">EDD domain protein, DegV family</fullName>
    </submittedName>
</protein>
<dbReference type="Proteomes" id="UP000199095">
    <property type="component" value="Unassembled WGS sequence"/>
</dbReference>
<keyword evidence="1" id="KW-0446">Lipid-binding</keyword>
<reference evidence="3" key="1">
    <citation type="submission" date="2016-10" db="EMBL/GenBank/DDBJ databases">
        <authorList>
            <person name="Varghese N."/>
            <person name="Submissions S."/>
        </authorList>
    </citation>
    <scope>NUCLEOTIDE SEQUENCE [LARGE SCALE GENOMIC DNA]</scope>
    <source>
        <strain evidence="3">CGMCC 1.3566</strain>
    </source>
</reference>
<evidence type="ECO:0000256" key="1">
    <source>
        <dbReference type="ARBA" id="ARBA00023121"/>
    </source>
</evidence>
<dbReference type="InterPro" id="IPR003797">
    <property type="entry name" value="DegV"/>
</dbReference>
<keyword evidence="3" id="KW-1185">Reference proteome</keyword>
<dbReference type="OrthoDB" id="5429275at2"/>
<dbReference type="RefSeq" id="WP_093132443.1">
    <property type="nucleotide sequence ID" value="NZ_FOHJ01000002.1"/>
</dbReference>